<dbReference type="InterPro" id="IPR051716">
    <property type="entry name" value="Plant_RL_S/T_kinase"/>
</dbReference>
<keyword evidence="11 24" id="KW-0732">Signal</keyword>
<dbReference type="InterPro" id="IPR001611">
    <property type="entry name" value="Leu-rich_rpt"/>
</dbReference>
<keyword evidence="13" id="KW-0547">Nucleotide-binding</keyword>
<evidence type="ECO:0000313" key="27">
    <source>
        <dbReference type="Proteomes" id="UP000811246"/>
    </source>
</evidence>
<evidence type="ECO:0000256" key="7">
    <source>
        <dbReference type="ARBA" id="ARBA00022553"/>
    </source>
</evidence>
<feature type="chain" id="PRO_5037666744" description="non-specific serine/threonine protein kinase" evidence="24">
    <location>
        <begin position="30"/>
        <end position="1215"/>
    </location>
</feature>
<dbReference type="Pfam" id="PF08263">
    <property type="entry name" value="LRRNT_2"/>
    <property type="match status" value="1"/>
</dbReference>
<keyword evidence="5" id="KW-0134">Cell wall</keyword>
<dbReference type="GO" id="GO:0005524">
    <property type="term" value="F:ATP binding"/>
    <property type="evidence" value="ECO:0007669"/>
    <property type="project" value="UniProtKB-KW"/>
</dbReference>
<evidence type="ECO:0000256" key="21">
    <source>
        <dbReference type="ARBA" id="ARBA00047899"/>
    </source>
</evidence>
<keyword evidence="18" id="KW-0675">Receptor</keyword>
<dbReference type="GO" id="GO:0005886">
    <property type="term" value="C:plasma membrane"/>
    <property type="evidence" value="ECO:0007669"/>
    <property type="project" value="UniProtKB-SubCell"/>
</dbReference>
<dbReference type="EC" id="2.7.11.1" evidence="3"/>
<dbReference type="PROSITE" id="PS00109">
    <property type="entry name" value="PROTEIN_KINASE_TYR"/>
    <property type="match status" value="1"/>
</dbReference>
<evidence type="ECO:0000256" key="11">
    <source>
        <dbReference type="ARBA" id="ARBA00022729"/>
    </source>
</evidence>
<comment type="subcellular location">
    <subcellularLocation>
        <location evidence="2">Cell membrane</location>
        <topology evidence="2">Single-pass type I membrane protein</topology>
    </subcellularLocation>
    <subcellularLocation>
        <location evidence="1">Secreted</location>
        <location evidence="1">Cell wall</location>
    </subcellularLocation>
</comment>
<evidence type="ECO:0000256" key="8">
    <source>
        <dbReference type="ARBA" id="ARBA00022614"/>
    </source>
</evidence>
<dbReference type="PANTHER" id="PTHR48053">
    <property type="entry name" value="LEUCINE RICH REPEAT FAMILY PROTEIN, EXPRESSED"/>
    <property type="match status" value="1"/>
</dbReference>
<dbReference type="Pfam" id="PF00069">
    <property type="entry name" value="Pkinase"/>
    <property type="match status" value="1"/>
</dbReference>
<comment type="caution">
    <text evidence="26">The sequence shown here is derived from an EMBL/GenBank/DDBJ whole genome shotgun (WGS) entry which is preliminary data.</text>
</comment>
<accession>A0A922JSP2</accession>
<evidence type="ECO:0000256" key="4">
    <source>
        <dbReference type="ARBA" id="ARBA00022475"/>
    </source>
</evidence>
<dbReference type="GO" id="GO:0009653">
    <property type="term" value="P:anatomical structure morphogenesis"/>
    <property type="evidence" value="ECO:0007669"/>
    <property type="project" value="UniProtKB-ARBA"/>
</dbReference>
<evidence type="ECO:0000256" key="16">
    <source>
        <dbReference type="ARBA" id="ARBA00022989"/>
    </source>
</evidence>
<dbReference type="FunFam" id="1.10.510.10:FF:000479">
    <property type="entry name" value="Leucine-rich repeat receptor-like protein kinase"/>
    <property type="match status" value="1"/>
</dbReference>
<keyword evidence="4" id="KW-1003">Cell membrane</keyword>
<keyword evidence="7" id="KW-0597">Phosphoprotein</keyword>
<organism evidence="26 27">
    <name type="scientific">Carya illinoinensis</name>
    <name type="common">Pecan</name>
    <dbReference type="NCBI Taxonomy" id="32201"/>
    <lineage>
        <taxon>Eukaryota</taxon>
        <taxon>Viridiplantae</taxon>
        <taxon>Streptophyta</taxon>
        <taxon>Embryophyta</taxon>
        <taxon>Tracheophyta</taxon>
        <taxon>Spermatophyta</taxon>
        <taxon>Magnoliopsida</taxon>
        <taxon>eudicotyledons</taxon>
        <taxon>Gunneridae</taxon>
        <taxon>Pentapetalae</taxon>
        <taxon>rosids</taxon>
        <taxon>fabids</taxon>
        <taxon>Fagales</taxon>
        <taxon>Juglandaceae</taxon>
        <taxon>Carya</taxon>
    </lineage>
</organism>
<feature type="domain" description="Protein kinase" evidence="25">
    <location>
        <begin position="923"/>
        <end position="1204"/>
    </location>
</feature>
<evidence type="ECO:0000256" key="14">
    <source>
        <dbReference type="ARBA" id="ARBA00022777"/>
    </source>
</evidence>
<reference evidence="26" key="1">
    <citation type="submission" date="2021-01" db="EMBL/GenBank/DDBJ databases">
        <authorList>
            <person name="Lovell J.T."/>
            <person name="Bentley N."/>
            <person name="Bhattarai G."/>
            <person name="Jenkins J.W."/>
            <person name="Sreedasyam A."/>
            <person name="Alarcon Y."/>
            <person name="Bock C."/>
            <person name="Boston L."/>
            <person name="Carlson J."/>
            <person name="Cervantes K."/>
            <person name="Clermont K."/>
            <person name="Krom N."/>
            <person name="Kubenka K."/>
            <person name="Mamidi S."/>
            <person name="Mattison C."/>
            <person name="Monteros M."/>
            <person name="Pisani C."/>
            <person name="Plott C."/>
            <person name="Rajasekar S."/>
            <person name="Rhein H.S."/>
            <person name="Rohla C."/>
            <person name="Song M."/>
            <person name="Hilaire R.S."/>
            <person name="Shu S."/>
            <person name="Wells L."/>
            <person name="Wang X."/>
            <person name="Webber J."/>
            <person name="Heerema R.J."/>
            <person name="Klein P."/>
            <person name="Conner P."/>
            <person name="Grauke L."/>
            <person name="Grimwood J."/>
            <person name="Schmutz J."/>
            <person name="Randall J.J."/>
        </authorList>
    </citation>
    <scope>NUCLEOTIDE SEQUENCE</scope>
    <source>
        <tissue evidence="26">Leaf</tissue>
    </source>
</reference>
<keyword evidence="14" id="KW-0418">Kinase</keyword>
<evidence type="ECO:0000256" key="20">
    <source>
        <dbReference type="ARBA" id="ARBA00038043"/>
    </source>
</evidence>
<keyword evidence="19" id="KW-0325">Glycoprotein</keyword>
<dbReference type="FunFam" id="3.80.10.10:FF:000470">
    <property type="entry name" value="LRR receptor-like serine/threonine-protein kinase RPK2"/>
    <property type="match status" value="1"/>
</dbReference>
<dbReference type="PROSITE" id="PS50011">
    <property type="entry name" value="PROTEIN_KINASE_DOM"/>
    <property type="match status" value="1"/>
</dbReference>
<evidence type="ECO:0000256" key="5">
    <source>
        <dbReference type="ARBA" id="ARBA00022512"/>
    </source>
</evidence>
<evidence type="ECO:0000256" key="18">
    <source>
        <dbReference type="ARBA" id="ARBA00023170"/>
    </source>
</evidence>
<dbReference type="GO" id="GO:0099402">
    <property type="term" value="P:plant organ development"/>
    <property type="evidence" value="ECO:0007669"/>
    <property type="project" value="UniProtKB-ARBA"/>
</dbReference>
<evidence type="ECO:0000256" key="1">
    <source>
        <dbReference type="ARBA" id="ARBA00004191"/>
    </source>
</evidence>
<evidence type="ECO:0000256" key="6">
    <source>
        <dbReference type="ARBA" id="ARBA00022527"/>
    </source>
</evidence>
<comment type="catalytic activity">
    <reaction evidence="21">
        <text>L-threonyl-[protein] + ATP = O-phospho-L-threonyl-[protein] + ADP + H(+)</text>
        <dbReference type="Rhea" id="RHEA:46608"/>
        <dbReference type="Rhea" id="RHEA-COMP:11060"/>
        <dbReference type="Rhea" id="RHEA-COMP:11605"/>
        <dbReference type="ChEBI" id="CHEBI:15378"/>
        <dbReference type="ChEBI" id="CHEBI:30013"/>
        <dbReference type="ChEBI" id="CHEBI:30616"/>
        <dbReference type="ChEBI" id="CHEBI:61977"/>
        <dbReference type="ChEBI" id="CHEBI:456216"/>
        <dbReference type="EC" id="2.7.11.1"/>
    </reaction>
</comment>
<feature type="transmembrane region" description="Helical" evidence="23">
    <location>
        <begin position="858"/>
        <end position="881"/>
    </location>
</feature>
<evidence type="ECO:0000256" key="19">
    <source>
        <dbReference type="ARBA" id="ARBA00023180"/>
    </source>
</evidence>
<evidence type="ECO:0000256" key="12">
    <source>
        <dbReference type="ARBA" id="ARBA00022737"/>
    </source>
</evidence>
<dbReference type="FunFam" id="3.80.10.10:FF:000177">
    <property type="entry name" value="Leucine-rich repeat receptor-like serine/threonine-protein kinase At1g17230"/>
    <property type="match status" value="1"/>
</dbReference>
<gene>
    <name evidence="26" type="ORF">I3842_04G188500</name>
</gene>
<dbReference type="GO" id="GO:0051606">
    <property type="term" value="P:detection of stimulus"/>
    <property type="evidence" value="ECO:0007669"/>
    <property type="project" value="UniProtKB-ARBA"/>
</dbReference>
<dbReference type="PANTHER" id="PTHR48053:SF145">
    <property type="entry name" value="PROTEIN KINASE DOMAIN-CONTAINING PROTEIN"/>
    <property type="match status" value="1"/>
</dbReference>
<dbReference type="Pfam" id="PF23598">
    <property type="entry name" value="LRR_14"/>
    <property type="match status" value="2"/>
</dbReference>
<evidence type="ECO:0000256" key="17">
    <source>
        <dbReference type="ARBA" id="ARBA00023136"/>
    </source>
</evidence>
<name>A0A922JSP2_CARIL</name>
<keyword evidence="17 23" id="KW-0472">Membrane</keyword>
<evidence type="ECO:0000256" key="13">
    <source>
        <dbReference type="ARBA" id="ARBA00022741"/>
    </source>
</evidence>
<keyword evidence="6" id="KW-0723">Serine/threonine-protein kinase</keyword>
<comment type="catalytic activity">
    <reaction evidence="22">
        <text>L-seryl-[protein] + ATP = O-phospho-L-seryl-[protein] + ADP + H(+)</text>
        <dbReference type="Rhea" id="RHEA:17989"/>
        <dbReference type="Rhea" id="RHEA-COMP:9863"/>
        <dbReference type="Rhea" id="RHEA-COMP:11604"/>
        <dbReference type="ChEBI" id="CHEBI:15378"/>
        <dbReference type="ChEBI" id="CHEBI:29999"/>
        <dbReference type="ChEBI" id="CHEBI:30616"/>
        <dbReference type="ChEBI" id="CHEBI:83421"/>
        <dbReference type="ChEBI" id="CHEBI:456216"/>
        <dbReference type="EC" id="2.7.11.1"/>
    </reaction>
</comment>
<dbReference type="InterPro" id="IPR013210">
    <property type="entry name" value="LRR_N_plant-typ"/>
</dbReference>
<dbReference type="FunFam" id="3.30.200.20:FF:000309">
    <property type="entry name" value="Leucine-rich repeat receptor protein kinase MSP1"/>
    <property type="match status" value="1"/>
</dbReference>
<dbReference type="FunFam" id="3.80.10.10:FF:000400">
    <property type="entry name" value="Nuclear pore complex protein NUP107"/>
    <property type="match status" value="1"/>
</dbReference>
<protein>
    <recommendedName>
        <fullName evidence="3">non-specific serine/threonine protein kinase</fullName>
        <ecNumber evidence="3">2.7.11.1</ecNumber>
    </recommendedName>
</protein>
<dbReference type="GO" id="GO:0004674">
    <property type="term" value="F:protein serine/threonine kinase activity"/>
    <property type="evidence" value="ECO:0007669"/>
    <property type="project" value="UniProtKB-KW"/>
</dbReference>
<keyword evidence="5" id="KW-0964">Secreted</keyword>
<keyword evidence="8" id="KW-0433">Leucine-rich repeat</keyword>
<comment type="similarity">
    <text evidence="20">Belongs to the polygalacturonase-inhibiting protein family.</text>
</comment>
<evidence type="ECO:0000313" key="26">
    <source>
        <dbReference type="EMBL" id="KAG6719138.1"/>
    </source>
</evidence>
<keyword evidence="12" id="KW-0677">Repeat</keyword>
<dbReference type="InterPro" id="IPR008266">
    <property type="entry name" value="Tyr_kinase_AS"/>
</dbReference>
<dbReference type="InterPro" id="IPR003591">
    <property type="entry name" value="Leu-rich_rpt_typical-subtyp"/>
</dbReference>
<dbReference type="Proteomes" id="UP000811246">
    <property type="component" value="Chromosome 4"/>
</dbReference>
<dbReference type="EMBL" id="CM031828">
    <property type="protein sequence ID" value="KAG6719138.1"/>
    <property type="molecule type" value="Genomic_DNA"/>
</dbReference>
<dbReference type="InterPro" id="IPR000719">
    <property type="entry name" value="Prot_kinase_dom"/>
</dbReference>
<evidence type="ECO:0000256" key="3">
    <source>
        <dbReference type="ARBA" id="ARBA00012513"/>
    </source>
</evidence>
<evidence type="ECO:0000256" key="24">
    <source>
        <dbReference type="SAM" id="SignalP"/>
    </source>
</evidence>
<evidence type="ECO:0000259" key="25">
    <source>
        <dbReference type="PROSITE" id="PS50011"/>
    </source>
</evidence>
<dbReference type="FunFam" id="3.80.10.10:FF:000383">
    <property type="entry name" value="Leucine-rich repeat receptor protein kinase EMS1"/>
    <property type="match status" value="1"/>
</dbReference>
<evidence type="ECO:0000256" key="2">
    <source>
        <dbReference type="ARBA" id="ARBA00004251"/>
    </source>
</evidence>
<proteinExistence type="inferred from homology"/>
<evidence type="ECO:0000256" key="22">
    <source>
        <dbReference type="ARBA" id="ARBA00048679"/>
    </source>
</evidence>
<dbReference type="AlphaFoldDB" id="A0A922JSP2"/>
<evidence type="ECO:0000256" key="15">
    <source>
        <dbReference type="ARBA" id="ARBA00022840"/>
    </source>
</evidence>
<sequence>MEAMASMEKTLQTALHFLILSCLLVEIHAQKEAEALLNWKRSLISPSLPSWTLTNSSTSPCNWTGIWCNEVGSIIEITLENKGLDGTLDRFDFSAFPNLNSLNLNLNNLVGDIPTGVGNATKLTFLDLASNNFTSPIPPGIGNLLELQVLRLQNNSLTGQIPYQLSFLQKVWLLNLSANYLENPEPVQFNGMASLTNLWLYLNNLEVVPTFITKCPKLIFLDLSGNQIKGQIPVQLLIGLKNLEYLNLTDNSFDGQVPAEIGNLTKLRHLRLGMNKLNGTIPGEIRLLSNLETLELNGNLFQGPIPSSVGNLTMLLKLNLAKAGLNSSIPEELSFCINLTFLDLSNNNLTGSLPLAMASLTKIKELGISNNHLSGELHPDFLSNWSELISLQLQLNNLSGRIPPEIGSIKKLNYLYLYQNQFSGSIPPEIGNLSNLLDLQLSKNFLVGPIPSTMGKLSKLVKLSLSENQLEGTLPTEIGNMESLEELDLSMNHLQGTLPSSVTSLKRITLLYVSFNNFSGIIPEDFGPSFLTNVSFSYNNFSGKLPSEICKGGRLMFFTANDNKLVGPIPKSLKNCTELRRVRLERNGLDGDITNAFGVYPFLDYINLGDNRLSGVLSPNWGKCSDLSNFEISANLITGKIPTELGKLPKLQNLDLSDNQLVGKIPIELFNPSSILYKLNLSDNHLSDQIPANIGTLSWLLYLDLSSNNLSGLIPGEIGSCQSLISLKLSMNKLNGTIPFQLGNLAALQLLFDVSHNSIRGKIPQQLGKLRNLEVLNLSHNQLSGPIPSALQDLVSLQQVDVSYNNLEGPLPDNRAFQQAPAEALAGNPNLCGEKARRLSPCIGDTSSEKSKSNRWKLVIAIAIPTVASTVLLALIVIFIVQRCYRSKQKEKKKYLKGKGLFSVWNYKEEIDFNDIVAVTKNFDEDYCIGRGGQGSVYKAVVPEAEIFAVKRLHPSEKNDLLEETQTKNFKAEMYALTEIRHRNIVKLYGFNAFNGSMFFVYEYVERGSLRSLLQGKKGANILNWDMRLNIIRGVAHAMSYLHHDCVPPIVHRDLSGSNILLDSEFEPKISDFGTARMLRNCESIWTTPVGSYGYIAPELAFTMKVTEKCDVYSFGVVTLELFVGKHPQELLLCLQSGGFDVCLADVWDKRLAPPTGPLMQDLLLAMSLALLCIHKNPMARPTMHQVSTKLSTGSCLPLSSPFHTITLRNLMDLF</sequence>
<dbReference type="PROSITE" id="PS51450">
    <property type="entry name" value="LRR"/>
    <property type="match status" value="1"/>
</dbReference>
<dbReference type="Pfam" id="PF13855">
    <property type="entry name" value="LRR_8"/>
    <property type="match status" value="2"/>
</dbReference>
<keyword evidence="9" id="KW-0808">Transferase</keyword>
<evidence type="ECO:0000256" key="23">
    <source>
        <dbReference type="SAM" id="Phobius"/>
    </source>
</evidence>
<evidence type="ECO:0000256" key="9">
    <source>
        <dbReference type="ARBA" id="ARBA00022679"/>
    </source>
</evidence>
<dbReference type="SMART" id="SM00369">
    <property type="entry name" value="LRR_TYP"/>
    <property type="match status" value="13"/>
</dbReference>
<keyword evidence="10 23" id="KW-0812">Transmembrane</keyword>
<dbReference type="InterPro" id="IPR055414">
    <property type="entry name" value="LRR_R13L4/SHOC2-like"/>
</dbReference>
<dbReference type="FunFam" id="3.80.10.10:FF:000095">
    <property type="entry name" value="LRR receptor-like serine/threonine-protein kinase GSO1"/>
    <property type="match status" value="1"/>
</dbReference>
<dbReference type="Pfam" id="PF00560">
    <property type="entry name" value="LRR_1"/>
    <property type="match status" value="3"/>
</dbReference>
<keyword evidence="15" id="KW-0067">ATP-binding</keyword>
<keyword evidence="16 23" id="KW-1133">Transmembrane helix</keyword>
<evidence type="ECO:0000256" key="10">
    <source>
        <dbReference type="ARBA" id="ARBA00022692"/>
    </source>
</evidence>
<feature type="signal peptide" evidence="24">
    <location>
        <begin position="1"/>
        <end position="29"/>
    </location>
</feature>